<sequence length="233" mass="26203">MTTARLEALRAELRGLAEPRVRAQQERVLSPADGDELLGVRVPVMRGLARTYRGLTLDDVDALLRSGVHEERFTGLLVLAEQVRRARGGQRAALVEFYLARTAHVDNWDLVDGSAPVVLGPWLLEEPTSAHLLDRLSGSASVWDRRIAVVATLALIRAGAYEPTFALVLALRRDPEPMVHKALGWMLREISRHDERAVVAFLDRHATELPRITVRHATERLAPQERARFVRRR</sequence>
<protein>
    <submittedName>
        <fullName evidence="1">DNA alkylation repair protein</fullName>
    </submittedName>
</protein>
<comment type="caution">
    <text evidence="1">The sequence shown here is derived from an EMBL/GenBank/DDBJ whole genome shotgun (WGS) entry which is preliminary data.</text>
</comment>
<reference evidence="1 2" key="1">
    <citation type="journal article" date="2013" name="Genome Announc.">
        <title>Genome Sequence of Streptomyces violaceusniger Strain SPC6, a Halotolerant Streptomycete That Exhibits Rapid Growth and Development.</title>
        <authorList>
            <person name="Chen X."/>
            <person name="Zhang B."/>
            <person name="Zhang W."/>
            <person name="Wu X."/>
            <person name="Zhang M."/>
            <person name="Chen T."/>
            <person name="Liu G."/>
            <person name="Dyson P."/>
        </authorList>
    </citation>
    <scope>NUCLEOTIDE SEQUENCE [LARGE SCALE GENOMIC DNA]</scope>
    <source>
        <strain evidence="1 2">SPC6</strain>
    </source>
</reference>
<dbReference type="RefSeq" id="WP_023588617.1">
    <property type="nucleotide sequence ID" value="NZ_ASHX02000001.1"/>
</dbReference>
<dbReference type="AlphaFoldDB" id="A0A1D3E0V1"/>
<dbReference type="OrthoDB" id="9775346at2"/>
<dbReference type="eggNOG" id="COG4912">
    <property type="taxonomic scope" value="Bacteria"/>
</dbReference>
<accession>A0A1D3E0V1</accession>
<organism evidence="1 2">
    <name type="scientific">Streptomyces thermolilacinus SPC6</name>
    <dbReference type="NCBI Taxonomy" id="1306406"/>
    <lineage>
        <taxon>Bacteria</taxon>
        <taxon>Bacillati</taxon>
        <taxon>Actinomycetota</taxon>
        <taxon>Actinomycetes</taxon>
        <taxon>Kitasatosporales</taxon>
        <taxon>Streptomycetaceae</taxon>
        <taxon>Streptomyces</taxon>
    </lineage>
</organism>
<evidence type="ECO:0000313" key="2">
    <source>
        <dbReference type="Proteomes" id="UP000095329"/>
    </source>
</evidence>
<dbReference type="SUPFAM" id="SSF48371">
    <property type="entry name" value="ARM repeat"/>
    <property type="match status" value="1"/>
</dbReference>
<evidence type="ECO:0000313" key="1">
    <source>
        <dbReference type="EMBL" id="OEJ98195.1"/>
    </source>
</evidence>
<proteinExistence type="predicted"/>
<dbReference type="PANTHER" id="PTHR34070:SF1">
    <property type="entry name" value="DNA ALKYLATION REPAIR PROTEIN"/>
    <property type="match status" value="1"/>
</dbReference>
<dbReference type="CDD" id="cd06561">
    <property type="entry name" value="AlkD_like"/>
    <property type="match status" value="1"/>
</dbReference>
<dbReference type="InterPro" id="IPR016024">
    <property type="entry name" value="ARM-type_fold"/>
</dbReference>
<dbReference type="Proteomes" id="UP000095329">
    <property type="component" value="Unassembled WGS sequence"/>
</dbReference>
<dbReference type="Pfam" id="PF08713">
    <property type="entry name" value="DNA_alkylation"/>
    <property type="match status" value="1"/>
</dbReference>
<dbReference type="InterPro" id="IPR014825">
    <property type="entry name" value="DNA_alkylation"/>
</dbReference>
<gene>
    <name evidence="1" type="ORF">J116_018800</name>
</gene>
<dbReference type="EMBL" id="ASHX02000001">
    <property type="protein sequence ID" value="OEJ98195.1"/>
    <property type="molecule type" value="Genomic_DNA"/>
</dbReference>
<dbReference type="Gene3D" id="1.25.10.90">
    <property type="match status" value="1"/>
</dbReference>
<keyword evidence="2" id="KW-1185">Reference proteome</keyword>
<dbReference type="PANTHER" id="PTHR34070">
    <property type="entry name" value="ARMADILLO-TYPE FOLD"/>
    <property type="match status" value="1"/>
</dbReference>
<name>A0A1D3E0V1_9ACTN</name>